<feature type="compositionally biased region" description="Low complexity" evidence="4">
    <location>
        <begin position="65"/>
        <end position="78"/>
    </location>
</feature>
<feature type="compositionally biased region" description="Basic and acidic residues" evidence="4">
    <location>
        <begin position="79"/>
        <end position="95"/>
    </location>
</feature>
<dbReference type="GO" id="GO:0002182">
    <property type="term" value="P:cytoplasmic translational elongation"/>
    <property type="evidence" value="ECO:0007669"/>
    <property type="project" value="InterPro"/>
</dbReference>
<dbReference type="Gene3D" id="1.10.10.1410">
    <property type="match status" value="1"/>
</dbReference>
<dbReference type="FunFam" id="1.10.10.1410:FF:000002">
    <property type="entry name" value="60S acidic ribosomal protein P2"/>
    <property type="match status" value="1"/>
</dbReference>
<dbReference type="InterPro" id="IPR027534">
    <property type="entry name" value="Ribosomal_P1/P2"/>
</dbReference>
<organism evidence="5 6">
    <name type="scientific">Entamoeba invadens IP1</name>
    <dbReference type="NCBI Taxonomy" id="370355"/>
    <lineage>
        <taxon>Eukaryota</taxon>
        <taxon>Amoebozoa</taxon>
        <taxon>Evosea</taxon>
        <taxon>Archamoebae</taxon>
        <taxon>Mastigamoebida</taxon>
        <taxon>Entamoebidae</taxon>
        <taxon>Entamoeba</taxon>
    </lineage>
</organism>
<dbReference type="InterPro" id="IPR044076">
    <property type="entry name" value="Ribosomal_P2"/>
</dbReference>
<evidence type="ECO:0000313" key="6">
    <source>
        <dbReference type="Proteomes" id="UP000014680"/>
    </source>
</evidence>
<comment type="similarity">
    <text evidence="1">Belongs to the eukaryotic ribosomal protein P1/P2 family.</text>
</comment>
<name>A0A0A1U0R6_ENTIV</name>
<dbReference type="EMBL" id="KB207112">
    <property type="protein sequence ID" value="ELP84473.1"/>
    <property type="molecule type" value="Genomic_DNA"/>
</dbReference>
<keyword evidence="6" id="KW-1185">Reference proteome</keyword>
<dbReference type="HAMAP" id="MF_01478">
    <property type="entry name" value="Ribosomal_L12_arch"/>
    <property type="match status" value="1"/>
</dbReference>
<dbReference type="AlphaFoldDB" id="A0A0A1U0R6"/>
<dbReference type="InterPro" id="IPR038716">
    <property type="entry name" value="P1/P2_N_sf"/>
</dbReference>
<dbReference type="KEGG" id="eiv:EIN_168680"/>
<keyword evidence="3" id="KW-0687">Ribonucleoprotein</keyword>
<dbReference type="GO" id="GO:0022625">
    <property type="term" value="C:cytosolic large ribosomal subunit"/>
    <property type="evidence" value="ECO:0007669"/>
    <property type="project" value="InterPro"/>
</dbReference>
<feature type="region of interest" description="Disordered" evidence="4">
    <location>
        <begin position="65"/>
        <end position="107"/>
    </location>
</feature>
<accession>A0A0A1U0R6</accession>
<dbReference type="VEuPathDB" id="AmoebaDB:EIN_168680"/>
<dbReference type="PANTHER" id="PTHR21141">
    <property type="entry name" value="60S ACIDIC RIBOSOMAL PROTEIN FAMILY MEMBER"/>
    <property type="match status" value="1"/>
</dbReference>
<evidence type="ECO:0000256" key="1">
    <source>
        <dbReference type="ARBA" id="ARBA00005436"/>
    </source>
</evidence>
<protein>
    <submittedName>
        <fullName evidence="5">60S acidic ribosomal protein P2, putative</fullName>
    </submittedName>
</protein>
<dbReference type="RefSeq" id="XP_004183819.1">
    <property type="nucleotide sequence ID" value="XM_004183771.1"/>
</dbReference>
<keyword evidence="2 5" id="KW-0689">Ribosomal protein</keyword>
<proteinExistence type="inferred from homology"/>
<dbReference type="Pfam" id="PF00428">
    <property type="entry name" value="Ribosomal_60s"/>
    <property type="match status" value="1"/>
</dbReference>
<evidence type="ECO:0000313" key="5">
    <source>
        <dbReference type="EMBL" id="ELP84473.1"/>
    </source>
</evidence>
<dbReference type="GO" id="GO:0003735">
    <property type="term" value="F:structural constituent of ribosome"/>
    <property type="evidence" value="ECO:0007669"/>
    <property type="project" value="InterPro"/>
</dbReference>
<evidence type="ECO:0000256" key="4">
    <source>
        <dbReference type="SAM" id="MobiDB-lite"/>
    </source>
</evidence>
<evidence type="ECO:0000256" key="2">
    <source>
        <dbReference type="ARBA" id="ARBA00022980"/>
    </source>
</evidence>
<dbReference type="OMA" id="DIMAQGI"/>
<reference evidence="5 6" key="1">
    <citation type="submission" date="2012-10" db="EMBL/GenBank/DDBJ databases">
        <authorList>
            <person name="Zafar N."/>
            <person name="Inman J."/>
            <person name="Hall N."/>
            <person name="Lorenzi H."/>
            <person name="Caler E."/>
        </authorList>
    </citation>
    <scope>NUCLEOTIDE SEQUENCE [LARGE SCALE GENOMIC DNA]</scope>
    <source>
        <strain evidence="5 6">IP1</strain>
    </source>
</reference>
<dbReference type="Proteomes" id="UP000014680">
    <property type="component" value="Unassembled WGS sequence"/>
</dbReference>
<dbReference type="PANTHER" id="PTHR21141:SF5">
    <property type="entry name" value="LARGE RIBOSOMAL SUBUNIT PROTEIN P2"/>
    <property type="match status" value="1"/>
</dbReference>
<sequence length="107" mass="11444">MEYIAAYVLCTIGHDKAEEAKVKEILTAAGATVDEAKVAEVFKALEGKNVWEVIEEGKSQMGSMAVAAAPAASATSAEAPKEENTEEKKEEKKEEAEEDFGGFGDLF</sequence>
<evidence type="ECO:0000256" key="3">
    <source>
        <dbReference type="ARBA" id="ARBA00023274"/>
    </source>
</evidence>
<gene>
    <name evidence="5" type="ORF">EIN_168680</name>
</gene>
<dbReference type="GeneID" id="14883680"/>
<dbReference type="OrthoDB" id="30264at2759"/>